<dbReference type="PANTHER" id="PTHR31126:SF1">
    <property type="entry name" value="TYROSINE SPECIFIC PROTEIN PHOSPHATASES DOMAIN-CONTAINING PROTEIN"/>
    <property type="match status" value="1"/>
</dbReference>
<dbReference type="InterPro" id="IPR000387">
    <property type="entry name" value="Tyr_Pase_dom"/>
</dbReference>
<comment type="similarity">
    <text evidence="1">Belongs to the protein-tyrosine phosphatase family.</text>
</comment>
<reference evidence="4" key="1">
    <citation type="journal article" date="2019" name="Int. J. Syst. Evol. Microbiol.">
        <title>The Global Catalogue of Microorganisms (GCM) 10K type strain sequencing project: providing services to taxonomists for standard genome sequencing and annotation.</title>
        <authorList>
            <consortium name="The Broad Institute Genomics Platform"/>
            <consortium name="The Broad Institute Genome Sequencing Center for Infectious Disease"/>
            <person name="Wu L."/>
            <person name="Ma J."/>
        </authorList>
    </citation>
    <scope>NUCLEOTIDE SEQUENCE [LARGE SCALE GENOMIC DNA]</scope>
    <source>
        <strain evidence="4">JCM 19134</strain>
    </source>
</reference>
<dbReference type="InterPro" id="IPR016130">
    <property type="entry name" value="Tyr_Pase_AS"/>
</dbReference>
<proteinExistence type="inferred from homology"/>
<sequence>MTGLSNLQIQKCGADGYQLRWQCEPGTEVTVYKSHSPHGGFKRYTVTQDNSAVIDGMGPRGYYLLKSPAGYRALFERRIDLKGTPNLRDFGGYTNEDGDMVKLGLLYRSGRLSALTQADASLFHGLGIANVYDFRRPEEAALHPTVASVMAKVKAQALPIGEGSMRSFEALLYDANLTESDLATGMRGIYKDLATFHATTYQVLLRQLMEIEKPILIHCTAGKDRTGMGAALILMALGVDRETIKHDYLATRAYYPTAEERRAMQEQYLAKGGVLSTLDYLLSVQPEFIDVLFELIDAEYDSNEEYLRHRLELSDADLNTLRSALLTQPHQLLES</sequence>
<dbReference type="InterPro" id="IPR029021">
    <property type="entry name" value="Prot-tyrosine_phosphatase-like"/>
</dbReference>
<dbReference type="Pfam" id="PF13350">
    <property type="entry name" value="Y_phosphatase3"/>
    <property type="match status" value="1"/>
</dbReference>
<dbReference type="PANTHER" id="PTHR31126">
    <property type="entry name" value="TYROSINE-PROTEIN PHOSPHATASE"/>
    <property type="match status" value="1"/>
</dbReference>
<evidence type="ECO:0000313" key="3">
    <source>
        <dbReference type="EMBL" id="GAA4931642.1"/>
    </source>
</evidence>
<gene>
    <name evidence="3" type="ORF">GCM10025791_04790</name>
</gene>
<evidence type="ECO:0000313" key="4">
    <source>
        <dbReference type="Proteomes" id="UP001409585"/>
    </source>
</evidence>
<dbReference type="GO" id="GO:0004721">
    <property type="term" value="F:phosphoprotein phosphatase activity"/>
    <property type="evidence" value="ECO:0007669"/>
    <property type="project" value="InterPro"/>
</dbReference>
<dbReference type="InterPro" id="IPR026893">
    <property type="entry name" value="Tyr/Ser_Pase_IphP-type"/>
</dbReference>
<name>A0AAV3TX77_9ALTE</name>
<evidence type="ECO:0000259" key="2">
    <source>
        <dbReference type="PROSITE" id="PS50056"/>
    </source>
</evidence>
<dbReference type="Proteomes" id="UP001409585">
    <property type="component" value="Unassembled WGS sequence"/>
</dbReference>
<organism evidence="3 4">
    <name type="scientific">Halioxenophilus aromaticivorans</name>
    <dbReference type="NCBI Taxonomy" id="1306992"/>
    <lineage>
        <taxon>Bacteria</taxon>
        <taxon>Pseudomonadati</taxon>
        <taxon>Pseudomonadota</taxon>
        <taxon>Gammaproteobacteria</taxon>
        <taxon>Alteromonadales</taxon>
        <taxon>Alteromonadaceae</taxon>
        <taxon>Halioxenophilus</taxon>
    </lineage>
</organism>
<dbReference type="PROSITE" id="PS50056">
    <property type="entry name" value="TYR_PHOSPHATASE_2"/>
    <property type="match status" value="1"/>
</dbReference>
<comment type="caution">
    <text evidence="3">The sequence shown here is derived from an EMBL/GenBank/DDBJ whole genome shotgun (WGS) entry which is preliminary data.</text>
</comment>
<accession>A0AAV3TX77</accession>
<dbReference type="Gene3D" id="3.90.190.10">
    <property type="entry name" value="Protein tyrosine phosphatase superfamily"/>
    <property type="match status" value="1"/>
</dbReference>
<evidence type="ECO:0000256" key="1">
    <source>
        <dbReference type="ARBA" id="ARBA00009580"/>
    </source>
</evidence>
<dbReference type="EMBL" id="BAABLX010000004">
    <property type="protein sequence ID" value="GAA4931642.1"/>
    <property type="molecule type" value="Genomic_DNA"/>
</dbReference>
<dbReference type="PROSITE" id="PS00383">
    <property type="entry name" value="TYR_PHOSPHATASE_1"/>
    <property type="match status" value="1"/>
</dbReference>
<protein>
    <recommendedName>
        <fullName evidence="2">Tyrosine specific protein phosphatases domain-containing protein</fullName>
    </recommendedName>
</protein>
<dbReference type="SUPFAM" id="SSF52799">
    <property type="entry name" value="(Phosphotyrosine protein) phosphatases II"/>
    <property type="match status" value="1"/>
</dbReference>
<dbReference type="AlphaFoldDB" id="A0AAV3TX77"/>
<keyword evidence="4" id="KW-1185">Reference proteome</keyword>
<dbReference type="RefSeq" id="WP_345416482.1">
    <property type="nucleotide sequence ID" value="NZ_AP031496.1"/>
</dbReference>
<feature type="domain" description="Tyrosine specific protein phosphatases" evidence="2">
    <location>
        <begin position="199"/>
        <end position="263"/>
    </location>
</feature>